<feature type="compositionally biased region" description="Low complexity" evidence="1">
    <location>
        <begin position="213"/>
        <end position="224"/>
    </location>
</feature>
<organism evidence="2 3">
    <name type="scientific">Pseudocercospora musae</name>
    <dbReference type="NCBI Taxonomy" id="113226"/>
    <lineage>
        <taxon>Eukaryota</taxon>
        <taxon>Fungi</taxon>
        <taxon>Dikarya</taxon>
        <taxon>Ascomycota</taxon>
        <taxon>Pezizomycotina</taxon>
        <taxon>Dothideomycetes</taxon>
        <taxon>Dothideomycetidae</taxon>
        <taxon>Mycosphaerellales</taxon>
        <taxon>Mycosphaerellaceae</taxon>
        <taxon>Pseudocercospora</taxon>
    </lineage>
</organism>
<proteinExistence type="predicted"/>
<comment type="caution">
    <text evidence="2">The sequence shown here is derived from an EMBL/GenBank/DDBJ whole genome shotgun (WGS) entry which is preliminary data.</text>
</comment>
<feature type="region of interest" description="Disordered" evidence="1">
    <location>
        <begin position="208"/>
        <end position="281"/>
    </location>
</feature>
<dbReference type="EMBL" id="LFZO01000545">
    <property type="protein sequence ID" value="KXT07286.1"/>
    <property type="molecule type" value="Genomic_DNA"/>
</dbReference>
<reference evidence="2 3" key="1">
    <citation type="submission" date="2015-07" db="EMBL/GenBank/DDBJ databases">
        <title>Comparative genomics of the Sigatoka disease complex on banana suggests a link between parallel evolutionary changes in Pseudocercospora fijiensis and Pseudocercospora eumusae and increased virulence on the banana host.</title>
        <authorList>
            <person name="Chang T.-C."/>
            <person name="Salvucci A."/>
            <person name="Crous P.W."/>
            <person name="Stergiopoulos I."/>
        </authorList>
    </citation>
    <scope>NUCLEOTIDE SEQUENCE [LARGE SCALE GENOMIC DNA]</scope>
    <source>
        <strain evidence="2 3">CBS 116634</strain>
    </source>
</reference>
<feature type="compositionally biased region" description="Low complexity" evidence="1">
    <location>
        <begin position="232"/>
        <end position="245"/>
    </location>
</feature>
<dbReference type="AlphaFoldDB" id="A0A139HXV0"/>
<protein>
    <submittedName>
        <fullName evidence="2">Uncharacterized protein</fullName>
    </submittedName>
</protein>
<feature type="compositionally biased region" description="Low complexity" evidence="1">
    <location>
        <begin position="157"/>
        <end position="174"/>
    </location>
</feature>
<feature type="compositionally biased region" description="Polar residues" evidence="1">
    <location>
        <begin position="175"/>
        <end position="191"/>
    </location>
</feature>
<evidence type="ECO:0000313" key="3">
    <source>
        <dbReference type="Proteomes" id="UP000073492"/>
    </source>
</evidence>
<name>A0A139HXV0_9PEZI</name>
<sequence>MTTDFLPIFDSWCGNRSRYYPCFMPVRRRTFAGPLEVYVPQGTTCKVDDRTRRPSTADQKRCNAAVGDAYNKRDPDLLYQAIMDLLKLMACPVHRKSMIKDAYSTEAWVRDLVDMVMTRKPGDEVPQFDEMAFGDGRKKHQKRRASSLDTDSERKPQQTASTSSNSTSQNVINSPQSLNTTPKPQSNHNDTTVGLLDKKARVFPNMQGHHISSSESPFSFSGSSLVKTQLDSTSQPSSSSCSSGSPALQPAEIGIGTDKFTQNNNNSSSTAQTLPKTSPPPVDVDQSLLMLDTLQVCSFCGRDIFQAHKPLCDFLVAVPAALPNRYITLSEVCSRGNCSSRLCDDDECWNVWCEDPTHLGWTSGGGDKGTGAEKQAASVEKESVDVENWAEGDAEAFDLDQWLLGDGLNGESEWVPRSGVGDDFDKLCEGEL</sequence>
<evidence type="ECO:0000313" key="2">
    <source>
        <dbReference type="EMBL" id="KXT07286.1"/>
    </source>
</evidence>
<gene>
    <name evidence="2" type="ORF">AC579_3084</name>
</gene>
<feature type="region of interest" description="Disordered" evidence="1">
    <location>
        <begin position="125"/>
        <end position="191"/>
    </location>
</feature>
<keyword evidence="3" id="KW-1185">Reference proteome</keyword>
<evidence type="ECO:0000256" key="1">
    <source>
        <dbReference type="SAM" id="MobiDB-lite"/>
    </source>
</evidence>
<accession>A0A139HXV0</accession>
<dbReference type="Proteomes" id="UP000073492">
    <property type="component" value="Unassembled WGS sequence"/>
</dbReference>